<accession>A0A8C4R7Z1</accession>
<reference evidence="2" key="2">
    <citation type="submission" date="2025-09" db="UniProtKB">
        <authorList>
            <consortium name="Ensembl"/>
        </authorList>
    </citation>
    <scope>IDENTIFICATION</scope>
</reference>
<dbReference type="PANTHER" id="PTHR31475:SF5">
    <property type="entry name" value="UPF0462 PROTEIN C4ORF33 HOMOLOG"/>
    <property type="match status" value="1"/>
</dbReference>
<evidence type="ECO:0000256" key="1">
    <source>
        <dbReference type="ARBA" id="ARBA00038085"/>
    </source>
</evidence>
<comment type="similarity">
    <text evidence="1">Belongs to the UPF0462 family.</text>
</comment>
<proteinExistence type="inferred from homology"/>
<dbReference type="GeneTree" id="ENSGT00390000006284"/>
<dbReference type="OMA" id="EALIPWS"/>
<protein>
    <submittedName>
        <fullName evidence="2">Uncharacterized protein</fullName>
    </submittedName>
</protein>
<dbReference type="PANTHER" id="PTHR31475">
    <property type="entry name" value="UPF0462 PROTEIN"/>
    <property type="match status" value="1"/>
</dbReference>
<evidence type="ECO:0000313" key="3">
    <source>
        <dbReference type="Proteomes" id="UP000694388"/>
    </source>
</evidence>
<evidence type="ECO:0000313" key="2">
    <source>
        <dbReference type="Ensembl" id="ENSEBUP00000026428.1"/>
    </source>
</evidence>
<dbReference type="Proteomes" id="UP000694388">
    <property type="component" value="Unplaced"/>
</dbReference>
<dbReference type="AlphaFoldDB" id="A0A8C4R7Z1"/>
<reference evidence="2" key="1">
    <citation type="submission" date="2025-08" db="UniProtKB">
        <authorList>
            <consortium name="Ensembl"/>
        </authorList>
    </citation>
    <scope>IDENTIFICATION</scope>
</reference>
<name>A0A8C4R7Z1_EPTBU</name>
<organism evidence="2 3">
    <name type="scientific">Eptatretus burgeri</name>
    <name type="common">Inshore hagfish</name>
    <dbReference type="NCBI Taxonomy" id="7764"/>
    <lineage>
        <taxon>Eukaryota</taxon>
        <taxon>Metazoa</taxon>
        <taxon>Chordata</taxon>
        <taxon>Craniata</taxon>
        <taxon>Vertebrata</taxon>
        <taxon>Cyclostomata</taxon>
        <taxon>Myxini</taxon>
        <taxon>Myxiniformes</taxon>
        <taxon>Myxinidae</taxon>
        <taxon>Eptatretinae</taxon>
        <taxon>Eptatretus</taxon>
    </lineage>
</organism>
<sequence>MEFTILNSWDGKKDGHDPITITIQPDSEDQGLVLRVKAPFYNIPPSPRVEPGQSCPQLWNYEVVEVFFLNDATQQYLEVELCPHGQYLVLLLEGSRNVKQSGLPLEFRATIDGSSWNGEALIPWCYLPPSPTRFNAYAIHGECHTRIYRALHPVPGCEPDFHRLHFFGNLDLRDMMDEVWIQPISPLWSPLPKHTP</sequence>
<dbReference type="Gene3D" id="2.60.40.1190">
    <property type="match status" value="1"/>
</dbReference>
<dbReference type="Ensembl" id="ENSEBUT00000027004.1">
    <property type="protein sequence ID" value="ENSEBUP00000026428.1"/>
    <property type="gene ID" value="ENSEBUG00000016279.1"/>
</dbReference>
<keyword evidence="3" id="KW-1185">Reference proteome</keyword>